<evidence type="ECO:0000313" key="3">
    <source>
        <dbReference type="RefSeq" id="XP_033347555.1"/>
    </source>
</evidence>
<proteinExistence type="predicted"/>
<dbReference type="KEGG" id="bvk:117232330"/>
<dbReference type="AlphaFoldDB" id="A0A6J3K4T0"/>
<organism evidence="1 3">
    <name type="scientific">Bombus vosnesenskii</name>
    <dbReference type="NCBI Taxonomy" id="207650"/>
    <lineage>
        <taxon>Eukaryota</taxon>
        <taxon>Metazoa</taxon>
        <taxon>Ecdysozoa</taxon>
        <taxon>Arthropoda</taxon>
        <taxon>Hexapoda</taxon>
        <taxon>Insecta</taxon>
        <taxon>Pterygota</taxon>
        <taxon>Neoptera</taxon>
        <taxon>Endopterygota</taxon>
        <taxon>Hymenoptera</taxon>
        <taxon>Apocrita</taxon>
        <taxon>Aculeata</taxon>
        <taxon>Apoidea</taxon>
        <taxon>Anthophila</taxon>
        <taxon>Apidae</taxon>
        <taxon>Bombus</taxon>
        <taxon>Pyrobombus</taxon>
    </lineage>
</organism>
<accession>A0A6J3K4T0</accession>
<protein>
    <submittedName>
        <fullName evidence="2">Uncharacterized protein LOC117232330</fullName>
    </submittedName>
    <submittedName>
        <fullName evidence="3">Uncharacterized protein LOC117232331</fullName>
    </submittedName>
</protein>
<reference evidence="2 3" key="1">
    <citation type="submission" date="2025-04" db="UniProtKB">
        <authorList>
            <consortium name="RefSeq"/>
        </authorList>
    </citation>
    <scope>IDENTIFICATION</scope>
    <source>
        <tissue evidence="2 3">Muscle</tissue>
    </source>
</reference>
<dbReference type="GeneID" id="117232331"/>
<sequence length="190" mass="22769">MTYVRRSDYSFMKKLLLVLGLWPTPNSKFRLFRITFFYTVYIGYLLLETTWFYTFECDIHCTANVLSIFVQNLMIVSKYFFHHRHMAAVHTLYTAIEFDWKSLKNDKPSIEILRKYAELVHTILISLMSMKFVPKQRFSFLVSILRCINMYEFQLPYVPLVLSPFSCIRHCLFLKCRKKIILDSGNDRLL</sequence>
<dbReference type="RefSeq" id="XP_033347554.1">
    <property type="nucleotide sequence ID" value="XM_033491663.1"/>
</dbReference>
<dbReference type="RefSeq" id="XP_033347555.1">
    <property type="nucleotide sequence ID" value="XM_033491664.1"/>
</dbReference>
<dbReference type="Proteomes" id="UP000504631">
    <property type="component" value="Unplaced"/>
</dbReference>
<evidence type="ECO:0000313" key="1">
    <source>
        <dbReference type="Proteomes" id="UP000504631"/>
    </source>
</evidence>
<keyword evidence="1" id="KW-1185">Reference proteome</keyword>
<name>A0A6J3K4T0_9HYME</name>
<evidence type="ECO:0000313" key="2">
    <source>
        <dbReference type="RefSeq" id="XP_033347554.1"/>
    </source>
</evidence>
<dbReference type="KEGG" id="bvk:117232331"/>
<gene>
    <name evidence="3" type="primary">LOC117232331</name>
    <name evidence="2" type="synonym">LOC117232330</name>
</gene>